<dbReference type="InterPro" id="IPR029016">
    <property type="entry name" value="GAF-like_dom_sf"/>
</dbReference>
<dbReference type="InterPro" id="IPR003661">
    <property type="entry name" value="HisK_dim/P_dom"/>
</dbReference>
<evidence type="ECO:0000256" key="3">
    <source>
        <dbReference type="ARBA" id="ARBA00022553"/>
    </source>
</evidence>
<dbReference type="InterPro" id="IPR003018">
    <property type="entry name" value="GAF"/>
</dbReference>
<evidence type="ECO:0000313" key="10">
    <source>
        <dbReference type="Proteomes" id="UP000534783"/>
    </source>
</evidence>
<organism evidence="9 10">
    <name type="scientific">Candidatus Manganitrophus noduliformans</name>
    <dbReference type="NCBI Taxonomy" id="2606439"/>
    <lineage>
        <taxon>Bacteria</taxon>
        <taxon>Pseudomonadati</taxon>
        <taxon>Nitrospirota</taxon>
        <taxon>Nitrospiria</taxon>
        <taxon>Candidatus Troglogloeales</taxon>
        <taxon>Candidatus Manganitrophaceae</taxon>
        <taxon>Candidatus Manganitrophus</taxon>
    </lineage>
</organism>
<dbReference type="SUPFAM" id="SSF47384">
    <property type="entry name" value="Homodimeric domain of signal transducing histidine kinase"/>
    <property type="match status" value="1"/>
</dbReference>
<evidence type="ECO:0000256" key="4">
    <source>
        <dbReference type="ARBA" id="ARBA00022679"/>
    </source>
</evidence>
<dbReference type="InterPro" id="IPR000014">
    <property type="entry name" value="PAS"/>
</dbReference>
<dbReference type="InterPro" id="IPR003594">
    <property type="entry name" value="HATPase_dom"/>
</dbReference>
<feature type="domain" description="Histidine kinase" evidence="7">
    <location>
        <begin position="540"/>
        <end position="759"/>
    </location>
</feature>
<reference evidence="9 10" key="1">
    <citation type="journal article" date="2020" name="Nature">
        <title>Bacterial chemolithoautotrophy via manganese oxidation.</title>
        <authorList>
            <person name="Yu H."/>
            <person name="Leadbetter J.R."/>
        </authorList>
    </citation>
    <scope>NUCLEOTIDE SEQUENCE [LARGE SCALE GENOMIC DNA]</scope>
    <source>
        <strain evidence="9 10">Mn-1</strain>
    </source>
</reference>
<dbReference type="CDD" id="cd00082">
    <property type="entry name" value="HisKA"/>
    <property type="match status" value="1"/>
</dbReference>
<dbReference type="Proteomes" id="UP000534783">
    <property type="component" value="Unassembled WGS sequence"/>
</dbReference>
<dbReference type="InterPro" id="IPR004358">
    <property type="entry name" value="Sig_transdc_His_kin-like_C"/>
</dbReference>
<comment type="caution">
    <text evidence="9">The sequence shown here is derived from an EMBL/GenBank/DDBJ whole genome shotgun (WGS) entry which is preliminary data.</text>
</comment>
<evidence type="ECO:0000256" key="6">
    <source>
        <dbReference type="SAM" id="MobiDB-lite"/>
    </source>
</evidence>
<dbReference type="GO" id="GO:0009927">
    <property type="term" value="F:histidine phosphotransfer kinase activity"/>
    <property type="evidence" value="ECO:0007669"/>
    <property type="project" value="TreeGrafter"/>
</dbReference>
<proteinExistence type="predicted"/>
<dbReference type="Gene3D" id="2.10.70.100">
    <property type="match status" value="1"/>
</dbReference>
<comment type="catalytic activity">
    <reaction evidence="1">
        <text>ATP + protein L-histidine = ADP + protein N-phospho-L-histidine.</text>
        <dbReference type="EC" id="2.7.13.3"/>
    </reaction>
</comment>
<dbReference type="InterPro" id="IPR001610">
    <property type="entry name" value="PAC"/>
</dbReference>
<keyword evidence="4" id="KW-0808">Transferase</keyword>
<dbReference type="Pfam" id="PF02518">
    <property type="entry name" value="HATPase_c"/>
    <property type="match status" value="1"/>
</dbReference>
<dbReference type="PRINTS" id="PR00344">
    <property type="entry name" value="BCTRLSENSOR"/>
</dbReference>
<feature type="domain" description="PAC" evidence="8">
    <location>
        <begin position="470"/>
        <end position="522"/>
    </location>
</feature>
<dbReference type="SUPFAM" id="SSF55781">
    <property type="entry name" value="GAF domain-like"/>
    <property type="match status" value="1"/>
</dbReference>
<dbReference type="Pfam" id="PF00512">
    <property type="entry name" value="HisKA"/>
    <property type="match status" value="1"/>
</dbReference>
<dbReference type="Gene3D" id="1.10.287.130">
    <property type="match status" value="1"/>
</dbReference>
<dbReference type="EC" id="2.7.13.3" evidence="2"/>
<evidence type="ECO:0000259" key="7">
    <source>
        <dbReference type="PROSITE" id="PS50109"/>
    </source>
</evidence>
<dbReference type="InterPro" id="IPR035965">
    <property type="entry name" value="PAS-like_dom_sf"/>
</dbReference>
<dbReference type="InterPro" id="IPR013655">
    <property type="entry name" value="PAS_fold_3"/>
</dbReference>
<dbReference type="Gene3D" id="3.30.450.40">
    <property type="match status" value="1"/>
</dbReference>
<dbReference type="Pfam" id="PF01590">
    <property type="entry name" value="GAF"/>
    <property type="match status" value="1"/>
</dbReference>
<dbReference type="CDD" id="cd00130">
    <property type="entry name" value="PAS"/>
    <property type="match status" value="1"/>
</dbReference>
<dbReference type="NCBIfam" id="TIGR00229">
    <property type="entry name" value="sensory_box"/>
    <property type="match status" value="1"/>
</dbReference>
<dbReference type="Gene3D" id="3.30.565.10">
    <property type="entry name" value="Histidine kinase-like ATPase, C-terminal domain"/>
    <property type="match status" value="1"/>
</dbReference>
<dbReference type="InterPro" id="IPR005467">
    <property type="entry name" value="His_kinase_dom"/>
</dbReference>
<evidence type="ECO:0000256" key="5">
    <source>
        <dbReference type="ARBA" id="ARBA00022777"/>
    </source>
</evidence>
<dbReference type="EMBL" id="VTOW01000001">
    <property type="protein sequence ID" value="NKE69465.1"/>
    <property type="molecule type" value="Genomic_DNA"/>
</dbReference>
<evidence type="ECO:0000259" key="8">
    <source>
        <dbReference type="PROSITE" id="PS50113"/>
    </source>
</evidence>
<dbReference type="GO" id="GO:0005886">
    <property type="term" value="C:plasma membrane"/>
    <property type="evidence" value="ECO:0007669"/>
    <property type="project" value="TreeGrafter"/>
</dbReference>
<dbReference type="PANTHER" id="PTHR43047:SF72">
    <property type="entry name" value="OSMOSENSING HISTIDINE PROTEIN KINASE SLN1"/>
    <property type="match status" value="1"/>
</dbReference>
<name>A0A7X6DLM7_9BACT</name>
<dbReference type="SMART" id="SM00065">
    <property type="entry name" value="GAF"/>
    <property type="match status" value="1"/>
</dbReference>
<dbReference type="SUPFAM" id="SSF55785">
    <property type="entry name" value="PYP-like sensor domain (PAS domain)"/>
    <property type="match status" value="1"/>
</dbReference>
<keyword evidence="5" id="KW-0418">Kinase</keyword>
<dbReference type="PANTHER" id="PTHR43047">
    <property type="entry name" value="TWO-COMPONENT HISTIDINE PROTEIN KINASE"/>
    <property type="match status" value="1"/>
</dbReference>
<dbReference type="SMART" id="SM00388">
    <property type="entry name" value="HisKA"/>
    <property type="match status" value="1"/>
</dbReference>
<dbReference type="CDD" id="cd16922">
    <property type="entry name" value="HATPase_EvgS-ArcB-TorS-like"/>
    <property type="match status" value="1"/>
</dbReference>
<dbReference type="InterPro" id="IPR000700">
    <property type="entry name" value="PAS-assoc_C"/>
</dbReference>
<dbReference type="SMART" id="SM00387">
    <property type="entry name" value="HATPase_c"/>
    <property type="match status" value="1"/>
</dbReference>
<dbReference type="Pfam" id="PF08447">
    <property type="entry name" value="PAS_3"/>
    <property type="match status" value="1"/>
</dbReference>
<dbReference type="RefSeq" id="WP_168057762.1">
    <property type="nucleotide sequence ID" value="NZ_VTOW01000001.1"/>
</dbReference>
<dbReference type="SUPFAM" id="SSF55874">
    <property type="entry name" value="ATPase domain of HSP90 chaperone/DNA topoisomerase II/histidine kinase"/>
    <property type="match status" value="1"/>
</dbReference>
<dbReference type="Gene3D" id="3.30.450.20">
    <property type="entry name" value="PAS domain"/>
    <property type="match status" value="1"/>
</dbReference>
<dbReference type="InterPro" id="IPR025847">
    <property type="entry name" value="MEDS_domain"/>
</dbReference>
<dbReference type="PROSITE" id="PS50109">
    <property type="entry name" value="HIS_KIN"/>
    <property type="match status" value="1"/>
</dbReference>
<dbReference type="SMART" id="SM00086">
    <property type="entry name" value="PAC"/>
    <property type="match status" value="1"/>
</dbReference>
<evidence type="ECO:0000313" key="9">
    <source>
        <dbReference type="EMBL" id="NKE69465.1"/>
    </source>
</evidence>
<feature type="region of interest" description="Disordered" evidence="6">
    <location>
        <begin position="762"/>
        <end position="781"/>
    </location>
</feature>
<dbReference type="PROSITE" id="PS50113">
    <property type="entry name" value="PAC"/>
    <property type="match status" value="1"/>
</dbReference>
<dbReference type="InterPro" id="IPR036097">
    <property type="entry name" value="HisK_dim/P_sf"/>
</dbReference>
<evidence type="ECO:0000256" key="1">
    <source>
        <dbReference type="ARBA" id="ARBA00000085"/>
    </source>
</evidence>
<dbReference type="FunFam" id="3.30.565.10:FF:000010">
    <property type="entry name" value="Sensor histidine kinase RcsC"/>
    <property type="match status" value="1"/>
</dbReference>
<dbReference type="GO" id="GO:0000155">
    <property type="term" value="F:phosphorelay sensor kinase activity"/>
    <property type="evidence" value="ECO:0007669"/>
    <property type="project" value="InterPro"/>
</dbReference>
<gene>
    <name evidence="9" type="ORF">MNODULE_01700</name>
</gene>
<protein>
    <recommendedName>
        <fullName evidence="2">histidine kinase</fullName>
        <ecNumber evidence="2">2.7.13.3</ecNumber>
    </recommendedName>
</protein>
<sequence length="781" mass="87866">MNELTEQILGLEPGDHLCLIYDQDPAEQMPALVPFIKQGLAGGEQCIYIADDQTTDEVARALEGSGIDVRDELKRGALLLWTREEWRQPGEFDSDKKAAQVRQFIDAAFAAGFTGIRFAVEMTWTLGPAISAERLKHWEATINKIFIPGFPGRIVCQYSRHRLAPAVVETSLNTHPLAIIGQTVYPNLFYEAPLILDGRSEADKLDWMISQLKNARLEEKKRAGHQEREQNKRLRQIYQLNDQVNRAEALEEIYKASLDMILQSVKADRAAILLMDDDQVMRFKAWRGLSEEYREAVQGHSPWQPGAPDPQPVCIPDIDHAPLDAPLREVVRREGIQALGFFPLVYQKRLLGKFMVYYNTAHPFLEEEVQLAQTIAGHVAFSIQSKRREEALRQSQERLNVALSAGRMGAWEWDLRTGKIAWNSTLEAIHGIPPGTFGGCFEDFKRDIHPEDLERVLAAINRTLRDGSEYQIEYRILSPDQRLLWLEARGQLFLDANGRPERMVGVCMDITERKRMEEALTQRTSEAQEASRVKSEFVSNVSHELRTPLNAIIGFSHLVLGHIYGSINEEQRSALEGVIRNADDLRKLIDNLLDLSKIESGKTPLKIAPVEIPALIEDVSAGLQSLLEKKRLSLHCEKRTLPLIQSDADKIKQILVNLLSNAIKFTPEGGVTVEMEDRPEREGIEIRVHDTGIGIKPEDLAKIFNAFHQVDGTATREFGGSGLGLTIVKQLVDLLKGEIGVESEFGKGSTFILSLPYRADGRSPEINPAPERGSYHKSPIK</sequence>
<evidence type="ECO:0000256" key="2">
    <source>
        <dbReference type="ARBA" id="ARBA00012438"/>
    </source>
</evidence>
<dbReference type="InterPro" id="IPR036890">
    <property type="entry name" value="HATPase_C_sf"/>
</dbReference>
<dbReference type="Pfam" id="PF14417">
    <property type="entry name" value="MEDS"/>
    <property type="match status" value="1"/>
</dbReference>
<accession>A0A7X6DLM7</accession>
<keyword evidence="3" id="KW-0597">Phosphoprotein</keyword>
<dbReference type="AlphaFoldDB" id="A0A7X6DLM7"/>
<keyword evidence="10" id="KW-1185">Reference proteome</keyword>